<keyword evidence="1" id="KW-0472">Membrane</keyword>
<keyword evidence="1" id="KW-1133">Transmembrane helix</keyword>
<dbReference type="PANTHER" id="PTHR38793:SF3">
    <property type="entry name" value="SMODS AND SLOG-ASSOCIATING 2TM EFFECTOR DOMAIN-CONTAINING PROTEIN"/>
    <property type="match status" value="1"/>
</dbReference>
<keyword evidence="1" id="KW-0812">Transmembrane</keyword>
<sequence length="247" mass="26869">MAADKINPEKVPVASVTIASSSRGHMPLQLFQILVGIHTPPSLTQDGCNVRSHKGNVGLYQRTRDEERQGSIAYLLTNYISDFLFMLQILLAATFAELSAYKDFNAATLTILGALNTVVAGFISLSSPDSLTVSVGVLLRGSMDQYQTLLLEIEMTKRAFIDLETNNTAGGLADRQANYPDLYVSTGASAVASHETKDLAKQLEDVKAAAAKTRVDMRKRMENLMESLEAKGEAKVEKAAEEEVLKI</sequence>
<evidence type="ECO:0000313" key="3">
    <source>
        <dbReference type="EMBL" id="KXS98400.1"/>
    </source>
</evidence>
<feature type="transmembrane region" description="Helical" evidence="1">
    <location>
        <begin position="104"/>
        <end position="125"/>
    </location>
</feature>
<keyword evidence="4" id="KW-1185">Reference proteome</keyword>
<accession>A0A139H7E6</accession>
<dbReference type="PANTHER" id="PTHR38793">
    <property type="entry name" value="SLATT_FUNGAL DOMAIN-CONTAINING PROTEIN-RELATED"/>
    <property type="match status" value="1"/>
</dbReference>
<gene>
    <name evidence="3" type="ORF">AC578_4682</name>
</gene>
<name>A0A139H7E6_9PEZI</name>
<evidence type="ECO:0000313" key="4">
    <source>
        <dbReference type="Proteomes" id="UP000070133"/>
    </source>
</evidence>
<evidence type="ECO:0000256" key="1">
    <source>
        <dbReference type="SAM" id="Phobius"/>
    </source>
</evidence>
<dbReference type="EMBL" id="LFZN01000115">
    <property type="protein sequence ID" value="KXS98400.1"/>
    <property type="molecule type" value="Genomic_DNA"/>
</dbReference>
<dbReference type="NCBIfam" id="NF033635">
    <property type="entry name" value="SLATT_fungal"/>
    <property type="match status" value="1"/>
</dbReference>
<dbReference type="OrthoDB" id="4472872at2759"/>
<feature type="transmembrane region" description="Helical" evidence="1">
    <location>
        <begin position="72"/>
        <end position="92"/>
    </location>
</feature>
<comment type="caution">
    <text evidence="3">The sequence shown here is derived from an EMBL/GenBank/DDBJ whole genome shotgun (WGS) entry which is preliminary data.</text>
</comment>
<proteinExistence type="predicted"/>
<protein>
    <recommendedName>
        <fullName evidence="2">SMODS and SLOG-associating 2TM effector domain-containing protein</fullName>
    </recommendedName>
</protein>
<dbReference type="Pfam" id="PF18142">
    <property type="entry name" value="SLATT_fungal"/>
    <property type="match status" value="1"/>
</dbReference>
<dbReference type="AlphaFoldDB" id="A0A139H7E6"/>
<dbReference type="InterPro" id="IPR041622">
    <property type="entry name" value="SLATT_fungi"/>
</dbReference>
<organism evidence="3 4">
    <name type="scientific">Pseudocercospora eumusae</name>
    <dbReference type="NCBI Taxonomy" id="321146"/>
    <lineage>
        <taxon>Eukaryota</taxon>
        <taxon>Fungi</taxon>
        <taxon>Dikarya</taxon>
        <taxon>Ascomycota</taxon>
        <taxon>Pezizomycotina</taxon>
        <taxon>Dothideomycetes</taxon>
        <taxon>Dothideomycetidae</taxon>
        <taxon>Mycosphaerellales</taxon>
        <taxon>Mycosphaerellaceae</taxon>
        <taxon>Pseudocercospora</taxon>
    </lineage>
</organism>
<evidence type="ECO:0000259" key="2">
    <source>
        <dbReference type="Pfam" id="PF18142"/>
    </source>
</evidence>
<dbReference type="Proteomes" id="UP000070133">
    <property type="component" value="Unassembled WGS sequence"/>
</dbReference>
<reference evidence="3 4" key="1">
    <citation type="submission" date="2015-07" db="EMBL/GenBank/DDBJ databases">
        <title>Comparative genomics of the Sigatoka disease complex on banana suggests a link between parallel evolutionary changes in Pseudocercospora fijiensis and Pseudocercospora eumusae and increased virulence on the banana host.</title>
        <authorList>
            <person name="Chang T.-C."/>
            <person name="Salvucci A."/>
            <person name="Crous P.W."/>
            <person name="Stergiopoulos I."/>
        </authorList>
    </citation>
    <scope>NUCLEOTIDE SEQUENCE [LARGE SCALE GENOMIC DNA]</scope>
    <source>
        <strain evidence="3 4">CBS 114824</strain>
    </source>
</reference>
<feature type="domain" description="SMODS and SLOG-associating 2TM effector" evidence="2">
    <location>
        <begin position="63"/>
        <end position="126"/>
    </location>
</feature>